<protein>
    <submittedName>
        <fullName evidence="2">Uncharacterized protein</fullName>
    </submittedName>
</protein>
<accession>A0A8J9UJX9</accession>
<dbReference type="InterPro" id="IPR050327">
    <property type="entry name" value="Proton-linked_MCT"/>
</dbReference>
<dbReference type="InterPro" id="IPR036259">
    <property type="entry name" value="MFS_trans_sf"/>
</dbReference>
<keyword evidence="1" id="KW-0472">Membrane</keyword>
<feature type="transmembrane region" description="Helical" evidence="1">
    <location>
        <begin position="12"/>
        <end position="36"/>
    </location>
</feature>
<feature type="transmembrane region" description="Helical" evidence="1">
    <location>
        <begin position="512"/>
        <end position="532"/>
    </location>
</feature>
<dbReference type="Pfam" id="PF07690">
    <property type="entry name" value="MFS_1"/>
    <property type="match status" value="1"/>
</dbReference>
<dbReference type="PANTHER" id="PTHR11360">
    <property type="entry name" value="MONOCARBOXYLATE TRANSPORTER"/>
    <property type="match status" value="1"/>
</dbReference>
<feature type="transmembrane region" description="Helical" evidence="1">
    <location>
        <begin position="552"/>
        <end position="571"/>
    </location>
</feature>
<feature type="non-terminal residue" evidence="2">
    <location>
        <position position="619"/>
    </location>
</feature>
<keyword evidence="1" id="KW-1133">Transmembrane helix</keyword>
<feature type="transmembrane region" description="Helical" evidence="1">
    <location>
        <begin position="81"/>
        <end position="104"/>
    </location>
</feature>
<keyword evidence="1" id="KW-0812">Transmembrane</keyword>
<dbReference type="PANTHER" id="PTHR11360:SF284">
    <property type="entry name" value="EG:103B4.3 PROTEIN-RELATED"/>
    <property type="match status" value="1"/>
</dbReference>
<proteinExistence type="predicted"/>
<sequence>MEVDERAQGASWRWPLLGSVMLLNICLPNLVLSYGVLWVHLANSELPLWFGLAAPSIFILTYGLTQCWFRDAADSWGGSMGYRVMASIGLMLIITSLLICVFVPYKCQPFVYGILGGLGSSLISAQVDAILFETYDSRLVLIRGLCYTGQAVGQSVFPHIIYILIQYYGLQFSYLLLAGIMLQTLPAILILKVDEPNKSSYFTRYKELSQTFMVFQNDNLDNFYGTELQLHNLSKKCWKSPADDNLHRVDEIDYDDGNINETITPPPSPEEKRRNIFGVDILPQIPEESEEETDDQSISNINKKRLSVVIKRLSTLGDKIDGCIINQVRRDSQSNDMNDIKDYSEFEVTYETVAPISDIQTEKLFNSFSFRCRSAYVNMKRKLSIPSYRIYRIRRRIVYSMNNINDTFFKPLTRSLSCGKFYPALLLSFTRLSLMGVGIVYLPMIGLEMQPKIPMLETNFYMSLHGFAWLCFLLSTPWLAQTPKRNFKYVAFCGLIVSTCACFVLAEATNQNTFSIGCVIAGLGYGAVSSCWETTIQDFLGPRKWPKIHSTVETLSATLLALFSVGLSFALQKAQGVQFSMFLLGIITAITSFVWFVIAIVSFYHSKVRSLSLKRKWFF</sequence>
<reference evidence="2" key="1">
    <citation type="submission" date="2021-12" db="EMBL/GenBank/DDBJ databases">
        <authorList>
            <person name="Martin H S."/>
        </authorList>
    </citation>
    <scope>NUCLEOTIDE SEQUENCE</scope>
</reference>
<name>A0A8J9UJX9_9NEOP</name>
<dbReference type="GO" id="GO:0008028">
    <property type="term" value="F:monocarboxylic acid transmembrane transporter activity"/>
    <property type="evidence" value="ECO:0007669"/>
    <property type="project" value="TreeGrafter"/>
</dbReference>
<dbReference type="Proteomes" id="UP000838878">
    <property type="component" value="Chromosome 2"/>
</dbReference>
<evidence type="ECO:0000256" key="1">
    <source>
        <dbReference type="SAM" id="Phobius"/>
    </source>
</evidence>
<dbReference type="EMBL" id="OV170222">
    <property type="protein sequence ID" value="CAH0721548.1"/>
    <property type="molecule type" value="Genomic_DNA"/>
</dbReference>
<organism evidence="2 3">
    <name type="scientific">Brenthis ino</name>
    <name type="common">lesser marbled fritillary</name>
    <dbReference type="NCBI Taxonomy" id="405034"/>
    <lineage>
        <taxon>Eukaryota</taxon>
        <taxon>Metazoa</taxon>
        <taxon>Ecdysozoa</taxon>
        <taxon>Arthropoda</taxon>
        <taxon>Hexapoda</taxon>
        <taxon>Insecta</taxon>
        <taxon>Pterygota</taxon>
        <taxon>Neoptera</taxon>
        <taxon>Endopterygota</taxon>
        <taxon>Lepidoptera</taxon>
        <taxon>Glossata</taxon>
        <taxon>Ditrysia</taxon>
        <taxon>Papilionoidea</taxon>
        <taxon>Nymphalidae</taxon>
        <taxon>Heliconiinae</taxon>
        <taxon>Argynnini</taxon>
        <taxon>Brenthis</taxon>
    </lineage>
</organism>
<evidence type="ECO:0000313" key="2">
    <source>
        <dbReference type="EMBL" id="CAH0721548.1"/>
    </source>
</evidence>
<keyword evidence="3" id="KW-1185">Reference proteome</keyword>
<feature type="transmembrane region" description="Helical" evidence="1">
    <location>
        <begin position="462"/>
        <end position="480"/>
    </location>
</feature>
<dbReference type="InterPro" id="IPR011701">
    <property type="entry name" value="MFS"/>
</dbReference>
<gene>
    <name evidence="2" type="ORF">BINO364_LOCUS7635</name>
</gene>
<feature type="transmembrane region" description="Helical" evidence="1">
    <location>
        <begin position="48"/>
        <end position="69"/>
    </location>
</feature>
<dbReference type="AlphaFoldDB" id="A0A8J9UJX9"/>
<dbReference type="SUPFAM" id="SSF103473">
    <property type="entry name" value="MFS general substrate transporter"/>
    <property type="match status" value="1"/>
</dbReference>
<feature type="transmembrane region" description="Helical" evidence="1">
    <location>
        <begin position="487"/>
        <end position="506"/>
    </location>
</feature>
<feature type="transmembrane region" description="Helical" evidence="1">
    <location>
        <begin position="421"/>
        <end position="442"/>
    </location>
</feature>
<feature type="transmembrane region" description="Helical" evidence="1">
    <location>
        <begin position="110"/>
        <end position="132"/>
    </location>
</feature>
<dbReference type="Gene3D" id="1.20.1250.20">
    <property type="entry name" value="MFS general substrate transporter like domains"/>
    <property type="match status" value="2"/>
</dbReference>
<feature type="transmembrane region" description="Helical" evidence="1">
    <location>
        <begin position="577"/>
        <end position="604"/>
    </location>
</feature>
<evidence type="ECO:0000313" key="3">
    <source>
        <dbReference type="Proteomes" id="UP000838878"/>
    </source>
</evidence>
<feature type="transmembrane region" description="Helical" evidence="1">
    <location>
        <begin position="171"/>
        <end position="191"/>
    </location>
</feature>
<dbReference type="OrthoDB" id="410267at2759"/>